<protein>
    <submittedName>
        <fullName evidence="1">Uncharacterized protein</fullName>
    </submittedName>
</protein>
<sequence length="84" mass="9140">NLSFNVKPGQLCVLIVGTNDSGKSTVPKFIARVHDTAEGEICINGHNIESLKLADIHRTVAVLFQDFKLTVRQISCRISVSSST</sequence>
<dbReference type="Proteomes" id="UP000814128">
    <property type="component" value="Unassembled WGS sequence"/>
</dbReference>
<name>A0ACB8QZ33_9AGAM</name>
<evidence type="ECO:0000313" key="2">
    <source>
        <dbReference type="Proteomes" id="UP000814128"/>
    </source>
</evidence>
<reference evidence="1" key="2">
    <citation type="journal article" date="2022" name="New Phytol.">
        <title>Evolutionary transition to the ectomycorrhizal habit in the genomes of a hyperdiverse lineage of mushroom-forming fungi.</title>
        <authorList>
            <person name="Looney B."/>
            <person name="Miyauchi S."/>
            <person name="Morin E."/>
            <person name="Drula E."/>
            <person name="Courty P.E."/>
            <person name="Kohler A."/>
            <person name="Kuo A."/>
            <person name="LaButti K."/>
            <person name="Pangilinan J."/>
            <person name="Lipzen A."/>
            <person name="Riley R."/>
            <person name="Andreopoulos W."/>
            <person name="He G."/>
            <person name="Johnson J."/>
            <person name="Nolan M."/>
            <person name="Tritt A."/>
            <person name="Barry K.W."/>
            <person name="Grigoriev I.V."/>
            <person name="Nagy L.G."/>
            <person name="Hibbett D."/>
            <person name="Henrissat B."/>
            <person name="Matheny P.B."/>
            <person name="Labbe J."/>
            <person name="Martin F.M."/>
        </authorList>
    </citation>
    <scope>NUCLEOTIDE SEQUENCE</scope>
    <source>
        <strain evidence="1">EC-137</strain>
    </source>
</reference>
<accession>A0ACB8QZ33</accession>
<evidence type="ECO:0000313" key="1">
    <source>
        <dbReference type="EMBL" id="KAI0037109.1"/>
    </source>
</evidence>
<feature type="non-terminal residue" evidence="1">
    <location>
        <position position="1"/>
    </location>
</feature>
<comment type="caution">
    <text evidence="1">The sequence shown here is derived from an EMBL/GenBank/DDBJ whole genome shotgun (WGS) entry which is preliminary data.</text>
</comment>
<dbReference type="EMBL" id="MU273465">
    <property type="protein sequence ID" value="KAI0037109.1"/>
    <property type="molecule type" value="Genomic_DNA"/>
</dbReference>
<proteinExistence type="predicted"/>
<gene>
    <name evidence="1" type="ORF">K488DRAFT_39517</name>
</gene>
<reference evidence="1" key="1">
    <citation type="submission" date="2021-02" db="EMBL/GenBank/DDBJ databases">
        <authorList>
            <consortium name="DOE Joint Genome Institute"/>
            <person name="Ahrendt S."/>
            <person name="Looney B.P."/>
            <person name="Miyauchi S."/>
            <person name="Morin E."/>
            <person name="Drula E."/>
            <person name="Courty P.E."/>
            <person name="Chicoki N."/>
            <person name="Fauchery L."/>
            <person name="Kohler A."/>
            <person name="Kuo A."/>
            <person name="Labutti K."/>
            <person name="Pangilinan J."/>
            <person name="Lipzen A."/>
            <person name="Riley R."/>
            <person name="Andreopoulos W."/>
            <person name="He G."/>
            <person name="Johnson J."/>
            <person name="Barry K.W."/>
            <person name="Grigoriev I.V."/>
            <person name="Nagy L."/>
            <person name="Hibbett D."/>
            <person name="Henrissat B."/>
            <person name="Matheny P.B."/>
            <person name="Labbe J."/>
            <person name="Martin F."/>
        </authorList>
    </citation>
    <scope>NUCLEOTIDE SEQUENCE</scope>
    <source>
        <strain evidence="1">EC-137</strain>
    </source>
</reference>
<organism evidence="1 2">
    <name type="scientific">Vararia minispora EC-137</name>
    <dbReference type="NCBI Taxonomy" id="1314806"/>
    <lineage>
        <taxon>Eukaryota</taxon>
        <taxon>Fungi</taxon>
        <taxon>Dikarya</taxon>
        <taxon>Basidiomycota</taxon>
        <taxon>Agaricomycotina</taxon>
        <taxon>Agaricomycetes</taxon>
        <taxon>Russulales</taxon>
        <taxon>Lachnocladiaceae</taxon>
        <taxon>Vararia</taxon>
    </lineage>
</organism>
<keyword evidence="2" id="KW-1185">Reference proteome</keyword>